<sequence length="546" mass="60319">MADPGLERTISTRTFHGEEAWATDYSEPLPVEAMQIGGIVEQDKHVIYWEPGDPENPHNWSSGKKWIASIVGIITVSNSTFASSLPSGAASYIRKDLDITSPEITSLTISIFLIGYVVGPIFFAPVSEFYGRRWVSIIAFSWYTAMSIGCALAPNIGALLAFRFLTGIGASAPLSVAVAQLADLWDDPVKRGRLVAVFCACTMIGPTLAPFISGYISGTELGWRMVFWVGVITAAISFIPLILFCPETYAPIILLRRARKIRAEGDIHAVAQLELDGRSLKSIFATTLTRPFRMFWQESIVFFTSIFLSLLYGTFYLSFQSFPMIYQDIYGFSPGTAGLFFLPLAVGAVLACAAGICWDSYCHRKQKQNPSVLLSPEFHRLPIGVLGGLAYSLGLFWQAWTARPGVHYIVPALSGIPFGFGFCTVFLACMNYLTDAYEIYAASAMAAASMCRSLLGAAFPLFSRIMYDRLTIPWASSLLAFAGLGMSFIPILFIRYGEKIRARSKFCQFLLERKRNQLEEEKVREASRAASRAPSFKELALEKQPV</sequence>
<evidence type="ECO:0000256" key="5">
    <source>
        <dbReference type="ARBA" id="ARBA00023136"/>
    </source>
</evidence>
<evidence type="ECO:0000256" key="7">
    <source>
        <dbReference type="SAM" id="Phobius"/>
    </source>
</evidence>
<evidence type="ECO:0000256" key="6">
    <source>
        <dbReference type="SAM" id="MobiDB-lite"/>
    </source>
</evidence>
<evidence type="ECO:0000256" key="3">
    <source>
        <dbReference type="ARBA" id="ARBA00022692"/>
    </source>
</evidence>
<keyword evidence="10" id="KW-1185">Reference proteome</keyword>
<feature type="transmembrane region" description="Helical" evidence="7">
    <location>
        <begin position="339"/>
        <end position="361"/>
    </location>
</feature>
<evidence type="ECO:0000259" key="8">
    <source>
        <dbReference type="PROSITE" id="PS50850"/>
    </source>
</evidence>
<feature type="transmembrane region" description="Helical" evidence="7">
    <location>
        <begin position="439"/>
        <end position="462"/>
    </location>
</feature>
<dbReference type="Pfam" id="PF07690">
    <property type="entry name" value="MFS_1"/>
    <property type="match status" value="1"/>
</dbReference>
<feature type="transmembrane region" description="Helical" evidence="7">
    <location>
        <begin position="160"/>
        <end position="182"/>
    </location>
</feature>
<feature type="transmembrane region" description="Helical" evidence="7">
    <location>
        <begin position="300"/>
        <end position="319"/>
    </location>
</feature>
<feature type="region of interest" description="Disordered" evidence="6">
    <location>
        <begin position="522"/>
        <end position="546"/>
    </location>
</feature>
<dbReference type="Proteomes" id="UP001412239">
    <property type="component" value="Unassembled WGS sequence"/>
</dbReference>
<dbReference type="EMBL" id="LN890972">
    <property type="protein sequence ID" value="CUS13484.1"/>
    <property type="molecule type" value="Genomic_DNA"/>
</dbReference>
<accession>A0A292Q235</accession>
<dbReference type="PANTHER" id="PTHR23502">
    <property type="entry name" value="MAJOR FACILITATOR SUPERFAMILY"/>
    <property type="match status" value="1"/>
</dbReference>
<dbReference type="PANTHER" id="PTHR23502:SF74">
    <property type="entry name" value="MAJOR FACILITATOR SUPERFAMILY (MFS) PROFILE DOMAIN-CONTAINING PROTEIN"/>
    <property type="match status" value="1"/>
</dbReference>
<feature type="transmembrane region" description="Helical" evidence="7">
    <location>
        <begin position="406"/>
        <end position="427"/>
    </location>
</feature>
<organism evidence="9 10">
    <name type="scientific">Tuber aestivum</name>
    <name type="common">summer truffle</name>
    <dbReference type="NCBI Taxonomy" id="59557"/>
    <lineage>
        <taxon>Eukaryota</taxon>
        <taxon>Fungi</taxon>
        <taxon>Dikarya</taxon>
        <taxon>Ascomycota</taxon>
        <taxon>Pezizomycotina</taxon>
        <taxon>Pezizomycetes</taxon>
        <taxon>Pezizales</taxon>
        <taxon>Tuberaceae</taxon>
        <taxon>Tuber</taxon>
    </lineage>
</organism>
<dbReference type="FunFam" id="1.20.1250.20:FF:000082">
    <property type="entry name" value="MFS multidrug transporter, putative"/>
    <property type="match status" value="1"/>
</dbReference>
<keyword evidence="5 7" id="KW-0472">Membrane</keyword>
<feature type="transmembrane region" description="Helical" evidence="7">
    <location>
        <begin position="474"/>
        <end position="494"/>
    </location>
</feature>
<feature type="transmembrane region" description="Helical" evidence="7">
    <location>
        <begin position="104"/>
        <end position="123"/>
    </location>
</feature>
<dbReference type="SUPFAM" id="SSF103473">
    <property type="entry name" value="MFS general substrate transporter"/>
    <property type="match status" value="1"/>
</dbReference>
<dbReference type="AlphaFoldDB" id="A0A292Q235"/>
<comment type="similarity">
    <text evidence="2">Belongs to the major facilitator superfamily.</text>
</comment>
<comment type="subcellular location">
    <subcellularLocation>
        <location evidence="1">Membrane</location>
        <topology evidence="1">Multi-pass membrane protein</topology>
    </subcellularLocation>
</comment>
<protein>
    <recommendedName>
        <fullName evidence="8">Major facilitator superfamily (MFS) profile domain-containing protein</fullName>
    </recommendedName>
</protein>
<evidence type="ECO:0000256" key="2">
    <source>
        <dbReference type="ARBA" id="ARBA00008335"/>
    </source>
</evidence>
<feature type="domain" description="Major facilitator superfamily (MFS) profile" evidence="8">
    <location>
        <begin position="64"/>
        <end position="500"/>
    </location>
</feature>
<gene>
    <name evidence="9" type="ORF">GSTUAT00002422001</name>
</gene>
<dbReference type="InterPro" id="IPR020846">
    <property type="entry name" value="MFS_dom"/>
</dbReference>
<dbReference type="InterPro" id="IPR036259">
    <property type="entry name" value="MFS_trans_sf"/>
</dbReference>
<dbReference type="PROSITE" id="PS50850">
    <property type="entry name" value="MFS"/>
    <property type="match status" value="1"/>
</dbReference>
<dbReference type="CDD" id="cd17323">
    <property type="entry name" value="MFS_Tpo1_MDR_like"/>
    <property type="match status" value="1"/>
</dbReference>
<dbReference type="GO" id="GO:0005886">
    <property type="term" value="C:plasma membrane"/>
    <property type="evidence" value="ECO:0007669"/>
    <property type="project" value="TreeGrafter"/>
</dbReference>
<name>A0A292Q235_9PEZI</name>
<feature type="transmembrane region" description="Helical" evidence="7">
    <location>
        <begin position="66"/>
        <end position="84"/>
    </location>
</feature>
<keyword evidence="3 7" id="KW-0812">Transmembrane</keyword>
<feature type="transmembrane region" description="Helical" evidence="7">
    <location>
        <begin position="381"/>
        <end position="400"/>
    </location>
</feature>
<evidence type="ECO:0000256" key="4">
    <source>
        <dbReference type="ARBA" id="ARBA00022989"/>
    </source>
</evidence>
<feature type="transmembrane region" description="Helical" evidence="7">
    <location>
        <begin position="194"/>
        <end position="213"/>
    </location>
</feature>
<feature type="transmembrane region" description="Helical" evidence="7">
    <location>
        <begin position="135"/>
        <end position="154"/>
    </location>
</feature>
<dbReference type="InterPro" id="IPR011701">
    <property type="entry name" value="MFS"/>
</dbReference>
<feature type="transmembrane region" description="Helical" evidence="7">
    <location>
        <begin position="225"/>
        <end position="250"/>
    </location>
</feature>
<evidence type="ECO:0000313" key="9">
    <source>
        <dbReference type="EMBL" id="CUS13484.1"/>
    </source>
</evidence>
<evidence type="ECO:0000256" key="1">
    <source>
        <dbReference type="ARBA" id="ARBA00004141"/>
    </source>
</evidence>
<evidence type="ECO:0000313" key="10">
    <source>
        <dbReference type="Proteomes" id="UP001412239"/>
    </source>
</evidence>
<dbReference type="GO" id="GO:0022857">
    <property type="term" value="F:transmembrane transporter activity"/>
    <property type="evidence" value="ECO:0007669"/>
    <property type="project" value="InterPro"/>
</dbReference>
<dbReference type="Gene3D" id="1.20.1250.20">
    <property type="entry name" value="MFS general substrate transporter like domains"/>
    <property type="match status" value="1"/>
</dbReference>
<keyword evidence="4 7" id="KW-1133">Transmembrane helix</keyword>
<reference evidence="9" key="1">
    <citation type="submission" date="2015-10" db="EMBL/GenBank/DDBJ databases">
        <authorList>
            <person name="Regsiter A."/>
            <person name="william w."/>
        </authorList>
    </citation>
    <scope>NUCLEOTIDE SEQUENCE</scope>
    <source>
        <strain evidence="9">Montdore</strain>
    </source>
</reference>
<proteinExistence type="inferred from homology"/>